<feature type="compositionally biased region" description="Basic and acidic residues" evidence="1">
    <location>
        <begin position="155"/>
        <end position="169"/>
    </location>
</feature>
<evidence type="ECO:0000313" key="2">
    <source>
        <dbReference type="EMBL" id="QEH34752.1"/>
    </source>
</evidence>
<dbReference type="EMBL" id="CP042997">
    <property type="protein sequence ID" value="QEH34752.1"/>
    <property type="molecule type" value="Genomic_DNA"/>
</dbReference>
<keyword evidence="3" id="KW-1185">Reference proteome</keyword>
<feature type="region of interest" description="Disordered" evidence="1">
    <location>
        <begin position="155"/>
        <end position="184"/>
    </location>
</feature>
<proteinExistence type="predicted"/>
<organism evidence="2 3">
    <name type="scientific">Aquisphaera giovannonii</name>
    <dbReference type="NCBI Taxonomy" id="406548"/>
    <lineage>
        <taxon>Bacteria</taxon>
        <taxon>Pseudomonadati</taxon>
        <taxon>Planctomycetota</taxon>
        <taxon>Planctomycetia</taxon>
        <taxon>Isosphaerales</taxon>
        <taxon>Isosphaeraceae</taxon>
        <taxon>Aquisphaera</taxon>
    </lineage>
</organism>
<dbReference type="KEGG" id="agv:OJF2_32940"/>
<accession>A0A5B9W252</accession>
<protein>
    <recommendedName>
        <fullName evidence="4">Nickel uptake substrate-specific transmembrane region</fullName>
    </recommendedName>
</protein>
<evidence type="ECO:0008006" key="4">
    <source>
        <dbReference type="Google" id="ProtNLM"/>
    </source>
</evidence>
<dbReference type="Proteomes" id="UP000324233">
    <property type="component" value="Chromosome"/>
</dbReference>
<reference evidence="2 3" key="1">
    <citation type="submission" date="2019-08" db="EMBL/GenBank/DDBJ databases">
        <title>Deep-cultivation of Planctomycetes and their phenomic and genomic characterization uncovers novel biology.</title>
        <authorList>
            <person name="Wiegand S."/>
            <person name="Jogler M."/>
            <person name="Boedeker C."/>
            <person name="Pinto D."/>
            <person name="Vollmers J."/>
            <person name="Rivas-Marin E."/>
            <person name="Kohn T."/>
            <person name="Peeters S.H."/>
            <person name="Heuer A."/>
            <person name="Rast P."/>
            <person name="Oberbeckmann S."/>
            <person name="Bunk B."/>
            <person name="Jeske O."/>
            <person name="Meyerdierks A."/>
            <person name="Storesund J.E."/>
            <person name="Kallscheuer N."/>
            <person name="Luecker S."/>
            <person name="Lage O.M."/>
            <person name="Pohl T."/>
            <person name="Merkel B.J."/>
            <person name="Hornburger P."/>
            <person name="Mueller R.-W."/>
            <person name="Bruemmer F."/>
            <person name="Labrenz M."/>
            <person name="Spormann A.M."/>
            <person name="Op den Camp H."/>
            <person name="Overmann J."/>
            <person name="Amann R."/>
            <person name="Jetten M.S.M."/>
            <person name="Mascher T."/>
            <person name="Medema M.H."/>
            <person name="Devos D.P."/>
            <person name="Kaster A.-K."/>
            <person name="Ovreas L."/>
            <person name="Rohde M."/>
            <person name="Galperin M.Y."/>
            <person name="Jogler C."/>
        </authorList>
    </citation>
    <scope>NUCLEOTIDE SEQUENCE [LARGE SCALE GENOMIC DNA]</scope>
    <source>
        <strain evidence="2 3">OJF2</strain>
    </source>
</reference>
<dbReference type="OrthoDB" id="287810at2"/>
<evidence type="ECO:0000313" key="3">
    <source>
        <dbReference type="Proteomes" id="UP000324233"/>
    </source>
</evidence>
<sequence length="184" mass="19863">MNSRFVRLLRDTSAVAAAILLGAVVCPGCGDPSVGSPATRLAGRITYNGRAVKNHVLIFTPEGENKEDWAYAITDGEGKFLVFASARAGDMMPGVYRIALRKDGLVAPDNGAMKDRRAAWRGGELPGRFYDADHSGIWTKLERSACWIRIDLRDESESGSAERETDLSRAGRGLPPRDTPGGVT</sequence>
<dbReference type="AlphaFoldDB" id="A0A5B9W252"/>
<evidence type="ECO:0000256" key="1">
    <source>
        <dbReference type="SAM" id="MobiDB-lite"/>
    </source>
</evidence>
<gene>
    <name evidence="2" type="ORF">OJF2_32940</name>
</gene>
<dbReference type="RefSeq" id="WP_148594629.1">
    <property type="nucleotide sequence ID" value="NZ_CP042997.1"/>
</dbReference>
<name>A0A5B9W252_9BACT</name>